<reference evidence="2" key="1">
    <citation type="journal article" date="2023" name="G3 (Bethesda)">
        <title>Genome assembly and association tests identify interacting loci associated with vigor, precocity, and sex in interspecific pistachio rootstocks.</title>
        <authorList>
            <person name="Palmer W."/>
            <person name="Jacygrad E."/>
            <person name="Sagayaradj S."/>
            <person name="Cavanaugh K."/>
            <person name="Han R."/>
            <person name="Bertier L."/>
            <person name="Beede B."/>
            <person name="Kafkas S."/>
            <person name="Golino D."/>
            <person name="Preece J."/>
            <person name="Michelmore R."/>
        </authorList>
    </citation>
    <scope>NUCLEOTIDE SEQUENCE [LARGE SCALE GENOMIC DNA]</scope>
</reference>
<name>A0ACC1C3H7_9ROSI</name>
<dbReference type="Proteomes" id="UP001164250">
    <property type="component" value="Chromosome 2"/>
</dbReference>
<protein>
    <submittedName>
        <fullName evidence="1">Uncharacterized protein</fullName>
    </submittedName>
</protein>
<proteinExistence type="predicted"/>
<evidence type="ECO:0000313" key="2">
    <source>
        <dbReference type="Proteomes" id="UP001164250"/>
    </source>
</evidence>
<gene>
    <name evidence="1" type="ORF">Patl1_19556</name>
</gene>
<dbReference type="EMBL" id="CM047898">
    <property type="protein sequence ID" value="KAJ0106527.1"/>
    <property type="molecule type" value="Genomic_DNA"/>
</dbReference>
<accession>A0ACC1C3H7</accession>
<evidence type="ECO:0000313" key="1">
    <source>
        <dbReference type="EMBL" id="KAJ0106527.1"/>
    </source>
</evidence>
<keyword evidence="2" id="KW-1185">Reference proteome</keyword>
<comment type="caution">
    <text evidence="1">The sequence shown here is derived from an EMBL/GenBank/DDBJ whole genome shotgun (WGS) entry which is preliminary data.</text>
</comment>
<sequence length="85" mass="9832">MLLVVPFLWERPLEVLDARPHESISYSIVCSEQMPDASMLHNDRIYALRSPKKADKKPSEKKKYVGEEAKEVPLDPAAEKLRQQR</sequence>
<organism evidence="1 2">
    <name type="scientific">Pistacia atlantica</name>
    <dbReference type="NCBI Taxonomy" id="434234"/>
    <lineage>
        <taxon>Eukaryota</taxon>
        <taxon>Viridiplantae</taxon>
        <taxon>Streptophyta</taxon>
        <taxon>Embryophyta</taxon>
        <taxon>Tracheophyta</taxon>
        <taxon>Spermatophyta</taxon>
        <taxon>Magnoliopsida</taxon>
        <taxon>eudicotyledons</taxon>
        <taxon>Gunneridae</taxon>
        <taxon>Pentapetalae</taxon>
        <taxon>rosids</taxon>
        <taxon>malvids</taxon>
        <taxon>Sapindales</taxon>
        <taxon>Anacardiaceae</taxon>
        <taxon>Pistacia</taxon>
    </lineage>
</organism>